<evidence type="ECO:0000313" key="1">
    <source>
        <dbReference type="EMBL" id="MCU4740987.1"/>
    </source>
</evidence>
<comment type="caution">
    <text evidence="1">The sequence shown here is derived from an EMBL/GenBank/DDBJ whole genome shotgun (WGS) entry which is preliminary data.</text>
</comment>
<sequence>MSDLHTVSRLHVSTIGSRLVFGRDFDAVDHQYGEPRAVCFHLGDWDTLLEEDSVVTVEYEREKTDIDDLPPMLVGIESIDVVEQRASPDVLFDL</sequence>
<dbReference type="AlphaFoldDB" id="A0AAP2YXS9"/>
<dbReference type="EMBL" id="JAOPKB010000007">
    <property type="protein sequence ID" value="MCU4973690.1"/>
    <property type="molecule type" value="Genomic_DNA"/>
</dbReference>
<gene>
    <name evidence="2" type="ORF">OB955_13195</name>
    <name evidence="1" type="ORF">OB960_06175</name>
</gene>
<name>A0AAP2YXS9_9EURY</name>
<dbReference type="EMBL" id="JAOPKA010000003">
    <property type="protein sequence ID" value="MCU4740987.1"/>
    <property type="molecule type" value="Genomic_DNA"/>
</dbReference>
<keyword evidence="3" id="KW-1185">Reference proteome</keyword>
<dbReference type="RefSeq" id="WP_338002826.1">
    <property type="nucleotide sequence ID" value="NZ_JAOPKA010000003.1"/>
</dbReference>
<dbReference type="Proteomes" id="UP001320972">
    <property type="component" value="Unassembled WGS sequence"/>
</dbReference>
<reference evidence="1 3" key="1">
    <citation type="submission" date="2022-09" db="EMBL/GenBank/DDBJ databases">
        <title>Enrichment on poylsaccharides allowed isolation of novel metabolic and taxonomic groups of Haloarchaea.</title>
        <authorList>
            <person name="Sorokin D.Y."/>
            <person name="Elcheninov A.G."/>
            <person name="Khizhniak T.V."/>
            <person name="Kolganova T.V."/>
            <person name="Kublanov I.V."/>
        </authorList>
    </citation>
    <scope>NUCLEOTIDE SEQUENCE</scope>
    <source>
        <strain evidence="2 3">AArc-m2/3/4</strain>
        <strain evidence="1">AArc-xg1-1</strain>
    </source>
</reference>
<protein>
    <submittedName>
        <fullName evidence="1">Uncharacterized protein</fullName>
    </submittedName>
</protein>
<accession>A0AAP2YXS9</accession>
<organism evidence="1 4">
    <name type="scientific">Natronoglomus mannanivorans</name>
    <dbReference type="NCBI Taxonomy" id="2979990"/>
    <lineage>
        <taxon>Archaea</taxon>
        <taxon>Methanobacteriati</taxon>
        <taxon>Methanobacteriota</taxon>
        <taxon>Stenosarchaea group</taxon>
        <taxon>Halobacteria</taxon>
        <taxon>Halobacteriales</taxon>
        <taxon>Natrialbaceae</taxon>
        <taxon>Natronoglomus</taxon>
    </lineage>
</organism>
<proteinExistence type="predicted"/>
<evidence type="ECO:0000313" key="2">
    <source>
        <dbReference type="EMBL" id="MCU4973690.1"/>
    </source>
</evidence>
<evidence type="ECO:0000313" key="3">
    <source>
        <dbReference type="Proteomes" id="UP001320972"/>
    </source>
</evidence>
<dbReference type="Proteomes" id="UP001321018">
    <property type="component" value="Unassembled WGS sequence"/>
</dbReference>
<evidence type="ECO:0000313" key="4">
    <source>
        <dbReference type="Proteomes" id="UP001321018"/>
    </source>
</evidence>